<evidence type="ECO:0000256" key="1">
    <source>
        <dbReference type="ARBA" id="ARBA00022598"/>
    </source>
</evidence>
<dbReference type="InterPro" id="IPR045864">
    <property type="entry name" value="aa-tRNA-synth_II/BPL/LPL"/>
</dbReference>
<dbReference type="InterPro" id="IPR004408">
    <property type="entry name" value="Biotin_CoA_COase_ligase"/>
</dbReference>
<dbReference type="InterPro" id="IPR004143">
    <property type="entry name" value="BPL_LPL_catalytic"/>
</dbReference>
<keyword evidence="2" id="KW-0092">Biotin</keyword>
<keyword evidence="1 6" id="KW-0436">Ligase</keyword>
<dbReference type="EC" id="6.3.4.15" evidence="3"/>
<evidence type="ECO:0000256" key="3">
    <source>
        <dbReference type="ARBA" id="ARBA00024227"/>
    </source>
</evidence>
<organism evidence="6 7">
    <name type="scientific">Eiseniibacteriota bacterium</name>
    <dbReference type="NCBI Taxonomy" id="2212470"/>
    <lineage>
        <taxon>Bacteria</taxon>
        <taxon>Candidatus Eiseniibacteriota</taxon>
    </lineage>
</organism>
<dbReference type="GO" id="GO:0005737">
    <property type="term" value="C:cytoplasm"/>
    <property type="evidence" value="ECO:0007669"/>
    <property type="project" value="TreeGrafter"/>
</dbReference>
<dbReference type="PANTHER" id="PTHR12835">
    <property type="entry name" value="BIOTIN PROTEIN LIGASE"/>
    <property type="match status" value="1"/>
</dbReference>
<dbReference type="CDD" id="cd16442">
    <property type="entry name" value="BPL"/>
    <property type="match status" value="1"/>
</dbReference>
<evidence type="ECO:0000313" key="6">
    <source>
        <dbReference type="EMBL" id="TMQ65592.1"/>
    </source>
</evidence>
<feature type="compositionally biased region" description="Basic and acidic residues" evidence="4">
    <location>
        <begin position="1"/>
        <end position="11"/>
    </location>
</feature>
<protein>
    <recommendedName>
        <fullName evidence="3">biotin--[biotin carboxyl-carrier protein] ligase</fullName>
        <ecNumber evidence="3">6.3.4.15</ecNumber>
    </recommendedName>
</protein>
<dbReference type="PROSITE" id="PS51733">
    <property type="entry name" value="BPL_LPL_CATALYTIC"/>
    <property type="match status" value="1"/>
</dbReference>
<evidence type="ECO:0000256" key="2">
    <source>
        <dbReference type="ARBA" id="ARBA00023267"/>
    </source>
</evidence>
<evidence type="ECO:0000313" key="7">
    <source>
        <dbReference type="Proteomes" id="UP000317691"/>
    </source>
</evidence>
<dbReference type="Proteomes" id="UP000317691">
    <property type="component" value="Unassembled WGS sequence"/>
</dbReference>
<gene>
    <name evidence="6" type="ORF">E6K79_04485</name>
</gene>
<evidence type="ECO:0000259" key="5">
    <source>
        <dbReference type="PROSITE" id="PS51733"/>
    </source>
</evidence>
<proteinExistence type="predicted"/>
<dbReference type="InterPro" id="IPR003142">
    <property type="entry name" value="BPL_C"/>
</dbReference>
<name>A0A538TPN2_UNCEI</name>
<dbReference type="Pfam" id="PF02237">
    <property type="entry name" value="BPL_C"/>
    <property type="match status" value="1"/>
</dbReference>
<reference evidence="6 7" key="1">
    <citation type="journal article" date="2019" name="Nat. Microbiol.">
        <title>Mediterranean grassland soil C-N compound turnover is dependent on rainfall and depth, and is mediated by genomically divergent microorganisms.</title>
        <authorList>
            <person name="Diamond S."/>
            <person name="Andeer P.F."/>
            <person name="Li Z."/>
            <person name="Crits-Christoph A."/>
            <person name="Burstein D."/>
            <person name="Anantharaman K."/>
            <person name="Lane K.R."/>
            <person name="Thomas B.C."/>
            <person name="Pan C."/>
            <person name="Northen T.R."/>
            <person name="Banfield J.F."/>
        </authorList>
    </citation>
    <scope>NUCLEOTIDE SEQUENCE [LARGE SCALE GENOMIC DNA]</scope>
    <source>
        <strain evidence="6">WS_9</strain>
    </source>
</reference>
<accession>A0A538TPN2</accession>
<dbReference type="PANTHER" id="PTHR12835:SF5">
    <property type="entry name" value="BIOTIN--PROTEIN LIGASE"/>
    <property type="match status" value="1"/>
</dbReference>
<dbReference type="Gene3D" id="3.30.930.10">
    <property type="entry name" value="Bira Bifunctional Protein, Domain 2"/>
    <property type="match status" value="1"/>
</dbReference>
<dbReference type="GO" id="GO:0004077">
    <property type="term" value="F:biotin--[biotin carboxyl-carrier protein] ligase activity"/>
    <property type="evidence" value="ECO:0007669"/>
    <property type="project" value="UniProtKB-EC"/>
</dbReference>
<comment type="caution">
    <text evidence="6">The sequence shown here is derived from an EMBL/GenBank/DDBJ whole genome shotgun (WGS) entry which is preliminary data.</text>
</comment>
<feature type="domain" description="BPL/LPL catalytic" evidence="5">
    <location>
        <begin position="1"/>
        <end position="187"/>
    </location>
</feature>
<feature type="region of interest" description="Disordered" evidence="4">
    <location>
        <begin position="1"/>
        <end position="21"/>
    </location>
</feature>
<dbReference type="EMBL" id="VBOZ01000012">
    <property type="protein sequence ID" value="TMQ65592.1"/>
    <property type="molecule type" value="Genomic_DNA"/>
</dbReference>
<dbReference type="Pfam" id="PF03099">
    <property type="entry name" value="BPL_LplA_LipB"/>
    <property type="match status" value="1"/>
</dbReference>
<sequence>MIGRVPVERHSSIGSTNDEAFRRADEGAPEGLVVVARVQTAGRGRQGRSWWDAPGASLLFSVLLRPSIPLAQCPLLALALACSVADAGTEATGATLGIKWPNDVLHDGRKLCGVLAESRVSGASSTKRPAVVIGAGVNVNQTAEDFPAELRGSATSLRIAGGGNPLRPDDLLPAILVQLERYAALAASGDGAGLWREVAGRLPKPGSEVTVVSGGRRIEGVVEGITESGALWLREPGRAEATVVSAGELA</sequence>
<dbReference type="NCBIfam" id="TIGR00121">
    <property type="entry name" value="birA_ligase"/>
    <property type="match status" value="1"/>
</dbReference>
<dbReference type="SUPFAM" id="SSF55681">
    <property type="entry name" value="Class II aaRS and biotin synthetases"/>
    <property type="match status" value="1"/>
</dbReference>
<dbReference type="Gene3D" id="2.30.30.100">
    <property type="match status" value="1"/>
</dbReference>
<evidence type="ECO:0000256" key="4">
    <source>
        <dbReference type="SAM" id="MobiDB-lite"/>
    </source>
</evidence>
<dbReference type="AlphaFoldDB" id="A0A538TPN2"/>